<feature type="domain" description="Barstar (barnase inhibitor)" evidence="2">
    <location>
        <begin position="31"/>
        <end position="118"/>
    </location>
</feature>
<dbReference type="EMBL" id="JAFEJA010000004">
    <property type="protein sequence ID" value="MBM9624824.1"/>
    <property type="molecule type" value="Genomic_DNA"/>
</dbReference>
<accession>A0ABS2V5A7</accession>
<dbReference type="InterPro" id="IPR000468">
    <property type="entry name" value="Barstar"/>
</dbReference>
<keyword evidence="3" id="KW-0614">Plasmid</keyword>
<comment type="similarity">
    <text evidence="1">Belongs to the barstar family.</text>
</comment>
<evidence type="ECO:0000259" key="2">
    <source>
        <dbReference type="Pfam" id="PF01337"/>
    </source>
</evidence>
<evidence type="ECO:0000313" key="3">
    <source>
        <dbReference type="EMBL" id="MBM9624824.1"/>
    </source>
</evidence>
<organism evidence="3 4">
    <name type="scientific">Streptomyces zhihengii</name>
    <dbReference type="NCBI Taxonomy" id="1818004"/>
    <lineage>
        <taxon>Bacteria</taxon>
        <taxon>Bacillati</taxon>
        <taxon>Actinomycetota</taxon>
        <taxon>Actinomycetes</taxon>
        <taxon>Kitasatosporales</taxon>
        <taxon>Streptomycetaceae</taxon>
        <taxon>Streptomyces</taxon>
    </lineage>
</organism>
<dbReference type="RefSeq" id="WP_205379006.1">
    <property type="nucleotide sequence ID" value="NZ_JAFEJA010000004.1"/>
</dbReference>
<dbReference type="SUPFAM" id="SSF52038">
    <property type="entry name" value="Barstar-related"/>
    <property type="match status" value="1"/>
</dbReference>
<dbReference type="Gene3D" id="3.30.370.10">
    <property type="entry name" value="Barstar-like"/>
    <property type="match status" value="1"/>
</dbReference>
<reference evidence="3 4" key="1">
    <citation type="journal article" date="2016" name="Arch. Microbiol.">
        <title>Streptomyces zhihengii sp. nov., isolated from rhizospheric soil of Psammosilene tunicoides.</title>
        <authorList>
            <person name="Huang M.J."/>
            <person name="Fei J.J."/>
            <person name="Salam N."/>
            <person name="Kim C.J."/>
            <person name="Hozzein W.N."/>
            <person name="Xiao M."/>
            <person name="Huang H.Q."/>
            <person name="Li W.J."/>
        </authorList>
    </citation>
    <scope>NUCLEOTIDE SEQUENCE [LARGE SCALE GENOMIC DNA]</scope>
    <source>
        <strain evidence="3 4">YIM T102</strain>
    </source>
</reference>
<name>A0ABS2V5A7_9ACTN</name>
<evidence type="ECO:0000256" key="1">
    <source>
        <dbReference type="ARBA" id="ARBA00006845"/>
    </source>
</evidence>
<dbReference type="Pfam" id="PF01337">
    <property type="entry name" value="Barstar"/>
    <property type="match status" value="1"/>
</dbReference>
<comment type="caution">
    <text evidence="3">The sequence shown here is derived from an EMBL/GenBank/DDBJ whole genome shotgun (WGS) entry which is preliminary data.</text>
</comment>
<evidence type="ECO:0000313" key="4">
    <source>
        <dbReference type="Proteomes" id="UP000664109"/>
    </source>
</evidence>
<protein>
    <submittedName>
        <fullName evidence="3">Barstar family protein</fullName>
    </submittedName>
</protein>
<proteinExistence type="inferred from homology"/>
<dbReference type="InterPro" id="IPR035905">
    <property type="entry name" value="Barstar-like_sf"/>
</dbReference>
<geneLocation type="plasmid" evidence="3">
    <name>unnamed2</name>
</geneLocation>
<keyword evidence="4" id="KW-1185">Reference proteome</keyword>
<gene>
    <name evidence="3" type="ORF">JE024_40625</name>
</gene>
<sequence>MHDWLSVHSPWVHHVESGAAGIEASVRLAFRVFELDGSLMQSPVEVFSEFSRKFSFPDYFGENWAALEDCLYDLNWLPAADGYLLVVRDWGMVLNNSPSALPVLVRILGDAGYSWSQYPGGGKAFNSLLVA</sequence>
<dbReference type="Proteomes" id="UP000664109">
    <property type="component" value="Unassembled WGS sequence"/>
</dbReference>